<feature type="domain" description="S-adenosylmethionine synthetase N-terminal" evidence="2">
    <location>
        <begin position="15"/>
        <end position="84"/>
    </location>
</feature>
<dbReference type="GO" id="GO:0005524">
    <property type="term" value="F:ATP binding"/>
    <property type="evidence" value="ECO:0007669"/>
    <property type="project" value="InterPro"/>
</dbReference>
<accession>A0A6L7A847</accession>
<comment type="caution">
    <text evidence="3">The sequence shown here is derived from an EMBL/GenBank/DDBJ whole genome shotgun (WGS) entry which is preliminary data.</text>
</comment>
<dbReference type="AlphaFoldDB" id="A0A6L7A847"/>
<evidence type="ECO:0000313" key="4">
    <source>
        <dbReference type="Proteomes" id="UP000478636"/>
    </source>
</evidence>
<sequence length="87" mass="9283">MVFGYATNETDNYLPLTESVSAGHPDKIADQIADAILDAVLAQDPYARSAVEVTTSTGDVSIFGELSTSAYVNVRQIAMDTIRDTAL</sequence>
<dbReference type="Proteomes" id="UP000478636">
    <property type="component" value="Unassembled WGS sequence"/>
</dbReference>
<dbReference type="PANTHER" id="PTHR11964">
    <property type="entry name" value="S-ADENOSYLMETHIONINE SYNTHETASE"/>
    <property type="match status" value="1"/>
</dbReference>
<proteinExistence type="predicted"/>
<dbReference type="Pfam" id="PF00438">
    <property type="entry name" value="S-AdoMet_synt_N"/>
    <property type="match status" value="1"/>
</dbReference>
<gene>
    <name evidence="3" type="ORF">GQS40_09720</name>
</gene>
<name>A0A6L7A847_LEULA</name>
<evidence type="ECO:0000256" key="1">
    <source>
        <dbReference type="ARBA" id="ARBA00022723"/>
    </source>
</evidence>
<dbReference type="InterPro" id="IPR022628">
    <property type="entry name" value="S-AdoMet_synt_N"/>
</dbReference>
<dbReference type="GO" id="GO:0046872">
    <property type="term" value="F:metal ion binding"/>
    <property type="evidence" value="ECO:0007669"/>
    <property type="project" value="UniProtKB-KW"/>
</dbReference>
<keyword evidence="1" id="KW-0479">Metal-binding</keyword>
<dbReference type="InterPro" id="IPR002133">
    <property type="entry name" value="S-AdoMet_synthetase"/>
</dbReference>
<dbReference type="InterPro" id="IPR022636">
    <property type="entry name" value="S-AdoMet_synthetase_sfam"/>
</dbReference>
<reference evidence="3 4" key="1">
    <citation type="submission" date="2019-12" db="EMBL/GenBank/DDBJ databases">
        <title>Complete genome sequence of Leuconostoc lactis strain AVN1 provides insights into metabolic potential.</title>
        <authorList>
            <person name="Besrour N."/>
            <person name="Najjari A."/>
            <person name="Fhoula I."/>
            <person name="Jaballah S."/>
            <person name="Klibi N."/>
            <person name="Ouzari H.I."/>
        </authorList>
    </citation>
    <scope>NUCLEOTIDE SEQUENCE [LARGE SCALE GENOMIC DNA]</scope>
    <source>
        <strain evidence="3 4">AVN1</strain>
    </source>
</reference>
<protein>
    <recommendedName>
        <fullName evidence="2">S-adenosylmethionine synthetase N-terminal domain-containing protein</fullName>
    </recommendedName>
</protein>
<dbReference type="Gene3D" id="3.30.300.10">
    <property type="match status" value="1"/>
</dbReference>
<evidence type="ECO:0000313" key="3">
    <source>
        <dbReference type="EMBL" id="MWN21535.1"/>
    </source>
</evidence>
<organism evidence="3 4">
    <name type="scientific">Leuconostoc lactis</name>
    <dbReference type="NCBI Taxonomy" id="1246"/>
    <lineage>
        <taxon>Bacteria</taxon>
        <taxon>Bacillati</taxon>
        <taxon>Bacillota</taxon>
        <taxon>Bacilli</taxon>
        <taxon>Lactobacillales</taxon>
        <taxon>Lactobacillaceae</taxon>
        <taxon>Leuconostoc</taxon>
    </lineage>
</organism>
<dbReference type="GO" id="GO:0004478">
    <property type="term" value="F:methionine adenosyltransferase activity"/>
    <property type="evidence" value="ECO:0007669"/>
    <property type="project" value="InterPro"/>
</dbReference>
<dbReference type="GO" id="GO:0006556">
    <property type="term" value="P:S-adenosylmethionine biosynthetic process"/>
    <property type="evidence" value="ECO:0007669"/>
    <property type="project" value="InterPro"/>
</dbReference>
<dbReference type="SUPFAM" id="SSF55973">
    <property type="entry name" value="S-adenosylmethionine synthetase"/>
    <property type="match status" value="1"/>
</dbReference>
<dbReference type="EMBL" id="WSZI01000016">
    <property type="protein sequence ID" value="MWN21535.1"/>
    <property type="molecule type" value="Genomic_DNA"/>
</dbReference>
<evidence type="ECO:0000259" key="2">
    <source>
        <dbReference type="Pfam" id="PF00438"/>
    </source>
</evidence>